<organism evidence="1">
    <name type="scientific">marine sediment metagenome</name>
    <dbReference type="NCBI Taxonomy" id="412755"/>
    <lineage>
        <taxon>unclassified sequences</taxon>
        <taxon>metagenomes</taxon>
        <taxon>ecological metagenomes</taxon>
    </lineage>
</organism>
<sequence length="23" mass="2762">MGDETALGRWLKERCQQDRLSLR</sequence>
<proteinExistence type="predicted"/>
<accession>A0A0F9F3J8</accession>
<protein>
    <submittedName>
        <fullName evidence="1">Uncharacterized protein</fullName>
    </submittedName>
</protein>
<comment type="caution">
    <text evidence="1">The sequence shown here is derived from an EMBL/GenBank/DDBJ whole genome shotgun (WGS) entry which is preliminary data.</text>
</comment>
<dbReference type="EMBL" id="LAZR01022737">
    <property type="protein sequence ID" value="KKL80838.1"/>
    <property type="molecule type" value="Genomic_DNA"/>
</dbReference>
<gene>
    <name evidence="1" type="ORF">LCGC14_2000810</name>
</gene>
<name>A0A0F9F3J8_9ZZZZ</name>
<dbReference type="AlphaFoldDB" id="A0A0F9F3J8"/>
<feature type="non-terminal residue" evidence="1">
    <location>
        <position position="23"/>
    </location>
</feature>
<reference evidence="1" key="1">
    <citation type="journal article" date="2015" name="Nature">
        <title>Complex archaea that bridge the gap between prokaryotes and eukaryotes.</title>
        <authorList>
            <person name="Spang A."/>
            <person name="Saw J.H."/>
            <person name="Jorgensen S.L."/>
            <person name="Zaremba-Niedzwiedzka K."/>
            <person name="Martijn J."/>
            <person name="Lind A.E."/>
            <person name="van Eijk R."/>
            <person name="Schleper C."/>
            <person name="Guy L."/>
            <person name="Ettema T.J."/>
        </authorList>
    </citation>
    <scope>NUCLEOTIDE SEQUENCE</scope>
</reference>
<evidence type="ECO:0000313" key="1">
    <source>
        <dbReference type="EMBL" id="KKL80838.1"/>
    </source>
</evidence>